<sequence length="208" mass="22016">MKLLSSLVGFGLVAAALAAPAPVPHVVATDHGMPRTRPSVGRVDTSLIDDPATLTSLAEQLSRYASAAIEHLQVFDISFSVTPVFAVGTDDAEVTTDVDGDLVVVGSGQRVRAIIWNPSTRTFYLDPMSGLSARLPVAILIVSLWLLFTSLYLGSLVRSVEDDEIDPEFDSVSALEARGLLGPRTPLTRESLAEKPALDANDGAAGYL</sequence>
<proteinExistence type="predicted"/>
<gene>
    <name evidence="3" type="ORF">HRG_04447</name>
</gene>
<name>A0A9P8N143_9HYPO</name>
<comment type="caution">
    <text evidence="3">The sequence shown here is derived from an EMBL/GenBank/DDBJ whole genome shotgun (WGS) entry which is preliminary data.</text>
</comment>
<evidence type="ECO:0000256" key="1">
    <source>
        <dbReference type="SAM" id="Phobius"/>
    </source>
</evidence>
<accession>A0A9P8N143</accession>
<dbReference type="Proteomes" id="UP000824596">
    <property type="component" value="Unassembled WGS sequence"/>
</dbReference>
<keyword evidence="4" id="KW-1185">Reference proteome</keyword>
<organism evidence="3 4">
    <name type="scientific">Hirsutella rhossiliensis</name>
    <dbReference type="NCBI Taxonomy" id="111463"/>
    <lineage>
        <taxon>Eukaryota</taxon>
        <taxon>Fungi</taxon>
        <taxon>Dikarya</taxon>
        <taxon>Ascomycota</taxon>
        <taxon>Pezizomycotina</taxon>
        <taxon>Sordariomycetes</taxon>
        <taxon>Hypocreomycetidae</taxon>
        <taxon>Hypocreales</taxon>
        <taxon>Ophiocordycipitaceae</taxon>
        <taxon>Hirsutella</taxon>
    </lineage>
</organism>
<keyword evidence="2" id="KW-0732">Signal</keyword>
<evidence type="ECO:0000313" key="4">
    <source>
        <dbReference type="Proteomes" id="UP000824596"/>
    </source>
</evidence>
<feature type="transmembrane region" description="Helical" evidence="1">
    <location>
        <begin position="133"/>
        <end position="153"/>
    </location>
</feature>
<evidence type="ECO:0000256" key="2">
    <source>
        <dbReference type="SAM" id="SignalP"/>
    </source>
</evidence>
<dbReference type="EMBL" id="JAIZPD010000004">
    <property type="protein sequence ID" value="KAH0964019.1"/>
    <property type="molecule type" value="Genomic_DNA"/>
</dbReference>
<dbReference type="OrthoDB" id="4925794at2759"/>
<protein>
    <submittedName>
        <fullName evidence="3">Uncharacterized protein</fullName>
    </submittedName>
</protein>
<keyword evidence="1" id="KW-1133">Transmembrane helix</keyword>
<keyword evidence="1" id="KW-0472">Membrane</keyword>
<evidence type="ECO:0000313" key="3">
    <source>
        <dbReference type="EMBL" id="KAH0964019.1"/>
    </source>
</evidence>
<feature type="chain" id="PRO_5040170005" evidence="2">
    <location>
        <begin position="19"/>
        <end position="208"/>
    </location>
</feature>
<dbReference type="AlphaFoldDB" id="A0A9P8N143"/>
<feature type="signal peptide" evidence="2">
    <location>
        <begin position="1"/>
        <end position="18"/>
    </location>
</feature>
<dbReference type="RefSeq" id="XP_044721532.1">
    <property type="nucleotide sequence ID" value="XM_044862918.1"/>
</dbReference>
<keyword evidence="1" id="KW-0812">Transmembrane</keyword>
<dbReference type="GeneID" id="68353576"/>
<reference evidence="3" key="1">
    <citation type="submission" date="2021-09" db="EMBL/GenBank/DDBJ databases">
        <title>A high-quality genome of the endoparasitic fungus Hirsutella rhossiliensis with a comparison of Hirsutella genomes reveals transposable elements contributing to genome size variation.</title>
        <authorList>
            <person name="Lin R."/>
            <person name="Jiao Y."/>
            <person name="Sun X."/>
            <person name="Ling J."/>
            <person name="Xie B."/>
            <person name="Cheng X."/>
        </authorList>
    </citation>
    <scope>NUCLEOTIDE SEQUENCE</scope>
    <source>
        <strain evidence="3">HR02</strain>
    </source>
</reference>